<accession>A0ABQ9IBP1</accession>
<evidence type="ECO:0000313" key="1">
    <source>
        <dbReference type="EMBL" id="KAJ8894089.1"/>
    </source>
</evidence>
<protein>
    <submittedName>
        <fullName evidence="1">Uncharacterized protein</fullName>
    </submittedName>
</protein>
<gene>
    <name evidence="1" type="ORF">PR048_006699</name>
</gene>
<reference evidence="1 2" key="1">
    <citation type="submission" date="2023-02" db="EMBL/GenBank/DDBJ databases">
        <title>LHISI_Scaffold_Assembly.</title>
        <authorList>
            <person name="Stuart O.P."/>
            <person name="Cleave R."/>
            <person name="Magrath M.J.L."/>
            <person name="Mikheyev A.S."/>
        </authorList>
    </citation>
    <scope>NUCLEOTIDE SEQUENCE [LARGE SCALE GENOMIC DNA]</scope>
    <source>
        <strain evidence="1">Daus_M_001</strain>
        <tissue evidence="1">Leg muscle</tissue>
    </source>
</reference>
<dbReference type="Proteomes" id="UP001159363">
    <property type="component" value="Chromosome 2"/>
</dbReference>
<proteinExistence type="predicted"/>
<keyword evidence="2" id="KW-1185">Reference proteome</keyword>
<sequence>MELCTTSFKKLSENSSMTDFKMLSRCQKHEKNIVSQPKDYIACVYESRWWLGEVTGVNRNKEDCCVLSLSSIQQGQQRLFCKSINDSACVLFTNFEF</sequence>
<name>A0ABQ9IBP1_9NEOP</name>
<comment type="caution">
    <text evidence="1">The sequence shown here is derived from an EMBL/GenBank/DDBJ whole genome shotgun (WGS) entry which is preliminary data.</text>
</comment>
<dbReference type="EMBL" id="JARBHB010000002">
    <property type="protein sequence ID" value="KAJ8894089.1"/>
    <property type="molecule type" value="Genomic_DNA"/>
</dbReference>
<evidence type="ECO:0000313" key="2">
    <source>
        <dbReference type="Proteomes" id="UP001159363"/>
    </source>
</evidence>
<organism evidence="1 2">
    <name type="scientific">Dryococelus australis</name>
    <dbReference type="NCBI Taxonomy" id="614101"/>
    <lineage>
        <taxon>Eukaryota</taxon>
        <taxon>Metazoa</taxon>
        <taxon>Ecdysozoa</taxon>
        <taxon>Arthropoda</taxon>
        <taxon>Hexapoda</taxon>
        <taxon>Insecta</taxon>
        <taxon>Pterygota</taxon>
        <taxon>Neoptera</taxon>
        <taxon>Polyneoptera</taxon>
        <taxon>Phasmatodea</taxon>
        <taxon>Verophasmatodea</taxon>
        <taxon>Anareolatae</taxon>
        <taxon>Phasmatidae</taxon>
        <taxon>Eurycanthinae</taxon>
        <taxon>Dryococelus</taxon>
    </lineage>
</organism>